<sequence>MAMVLHRLRPRAWSRWLLLLAALLPVSLTLAVTLGPVPIAAPDAWAIAAHEIGRALGLQLPRGAWSEAQRQIVWQLRMPRVLLAGVVGAGLAVVGVSMQAMVRNPLADPYLLGVSSGASLGAVGVLALGLLGAAGGLALPLGAFGGALAACVAVYALAHAQGRLSATRLVLGGVAIGYCLAGLSSLIVLTSDQRDLAGAVMAWTLGSLAGTQWHELGLPSLVLLLGTLWLALQAKALNALLTGDETAATLGIDTTALRRRLFVAVSLLTGVMVAVSGPIGFVGLVVPHITRMLVGAEHRRVLPVAALLGALFLIWVDAFARLAFAPTEVPAGVITALLGGPFFVWMLQRDGRRAQGAPWS</sequence>
<feature type="transmembrane region" description="Helical" evidence="8">
    <location>
        <begin position="169"/>
        <end position="190"/>
    </location>
</feature>
<feature type="transmembrane region" description="Helical" evidence="8">
    <location>
        <begin position="261"/>
        <end position="289"/>
    </location>
</feature>
<dbReference type="GO" id="GO:0022857">
    <property type="term" value="F:transmembrane transporter activity"/>
    <property type="evidence" value="ECO:0007669"/>
    <property type="project" value="InterPro"/>
</dbReference>
<keyword evidence="4" id="KW-1003">Cell membrane</keyword>
<dbReference type="PANTHER" id="PTHR30472">
    <property type="entry name" value="FERRIC ENTEROBACTIN TRANSPORT SYSTEM PERMEASE PROTEIN"/>
    <property type="match status" value="1"/>
</dbReference>
<name>A0A2A2ABI2_9BURK</name>
<evidence type="ECO:0000256" key="7">
    <source>
        <dbReference type="ARBA" id="ARBA00023136"/>
    </source>
</evidence>
<comment type="caution">
    <text evidence="9">The sequence shown here is derived from an EMBL/GenBank/DDBJ whole genome shotgun (WGS) entry which is preliminary data.</text>
</comment>
<comment type="subcellular location">
    <subcellularLocation>
        <location evidence="1">Cell membrane</location>
        <topology evidence="1">Multi-pass membrane protein</topology>
    </subcellularLocation>
</comment>
<evidence type="ECO:0000256" key="2">
    <source>
        <dbReference type="ARBA" id="ARBA00007935"/>
    </source>
</evidence>
<feature type="transmembrane region" description="Helical" evidence="8">
    <location>
        <begin position="137"/>
        <end position="157"/>
    </location>
</feature>
<evidence type="ECO:0000256" key="1">
    <source>
        <dbReference type="ARBA" id="ARBA00004651"/>
    </source>
</evidence>
<dbReference type="CDD" id="cd06550">
    <property type="entry name" value="TM_ABC_iron-siderophores_like"/>
    <property type="match status" value="1"/>
</dbReference>
<evidence type="ECO:0000256" key="3">
    <source>
        <dbReference type="ARBA" id="ARBA00022448"/>
    </source>
</evidence>
<feature type="transmembrane region" description="Helical" evidence="8">
    <location>
        <begin position="329"/>
        <end position="347"/>
    </location>
</feature>
<keyword evidence="6 8" id="KW-1133">Transmembrane helix</keyword>
<keyword evidence="5 8" id="KW-0812">Transmembrane</keyword>
<organism evidence="9 10">
    <name type="scientific">Vandammella animalimorsus</name>
    <dbReference type="NCBI Taxonomy" id="2029117"/>
    <lineage>
        <taxon>Bacteria</taxon>
        <taxon>Pseudomonadati</taxon>
        <taxon>Pseudomonadota</taxon>
        <taxon>Betaproteobacteria</taxon>
        <taxon>Burkholderiales</taxon>
        <taxon>Comamonadaceae</taxon>
        <taxon>Vandammella</taxon>
    </lineage>
</organism>
<dbReference type="FunFam" id="1.10.3470.10:FF:000001">
    <property type="entry name" value="Vitamin B12 ABC transporter permease BtuC"/>
    <property type="match status" value="1"/>
</dbReference>
<dbReference type="Pfam" id="PF01032">
    <property type="entry name" value="FecCD"/>
    <property type="match status" value="1"/>
</dbReference>
<dbReference type="EMBL" id="NSJF01000002">
    <property type="protein sequence ID" value="PAT35098.1"/>
    <property type="molecule type" value="Genomic_DNA"/>
</dbReference>
<evidence type="ECO:0000256" key="6">
    <source>
        <dbReference type="ARBA" id="ARBA00022989"/>
    </source>
</evidence>
<feature type="transmembrane region" description="Helical" evidence="8">
    <location>
        <begin position="110"/>
        <end position="131"/>
    </location>
</feature>
<dbReference type="GO" id="GO:0005886">
    <property type="term" value="C:plasma membrane"/>
    <property type="evidence" value="ECO:0007669"/>
    <property type="project" value="UniProtKB-SubCell"/>
</dbReference>
<evidence type="ECO:0000256" key="8">
    <source>
        <dbReference type="SAM" id="Phobius"/>
    </source>
</evidence>
<dbReference type="Proteomes" id="UP000217999">
    <property type="component" value="Unassembled WGS sequence"/>
</dbReference>
<gene>
    <name evidence="9" type="ORF">CK620_04030</name>
</gene>
<feature type="transmembrane region" description="Helical" evidence="8">
    <location>
        <begin position="81"/>
        <end position="98"/>
    </location>
</feature>
<dbReference type="InterPro" id="IPR000522">
    <property type="entry name" value="ABC_transptr_permease_BtuC"/>
</dbReference>
<proteinExistence type="inferred from homology"/>
<dbReference type="InterPro" id="IPR037294">
    <property type="entry name" value="ABC_BtuC-like"/>
</dbReference>
<dbReference type="PANTHER" id="PTHR30472:SF67">
    <property type="entry name" value="PERMEASE OF ABC TRANSPORTER-RELATED"/>
    <property type="match status" value="1"/>
</dbReference>
<accession>A0A2A2ABI2</accession>
<comment type="similarity">
    <text evidence="2">Belongs to the binding-protein-dependent transport system permease family. FecCD subfamily.</text>
</comment>
<evidence type="ECO:0000256" key="5">
    <source>
        <dbReference type="ARBA" id="ARBA00022692"/>
    </source>
</evidence>
<dbReference type="SUPFAM" id="SSF81345">
    <property type="entry name" value="ABC transporter involved in vitamin B12 uptake, BtuC"/>
    <property type="match status" value="1"/>
</dbReference>
<reference evidence="9 10" key="1">
    <citation type="submission" date="2017-08" db="EMBL/GenBank/DDBJ databases">
        <title>WGS of Clinical strains of the CDC Group NO-1 linked to zoonotic infections in humans.</title>
        <authorList>
            <person name="Bernier A.-M."/>
            <person name="Bernard K."/>
        </authorList>
    </citation>
    <scope>NUCLEOTIDE SEQUENCE [LARGE SCALE GENOMIC DNA]</scope>
    <source>
        <strain evidence="9 10">NML03-0146</strain>
    </source>
</reference>
<evidence type="ECO:0000313" key="9">
    <source>
        <dbReference type="EMBL" id="PAT35098.1"/>
    </source>
</evidence>
<evidence type="ECO:0000256" key="4">
    <source>
        <dbReference type="ARBA" id="ARBA00022475"/>
    </source>
</evidence>
<dbReference type="AlphaFoldDB" id="A0A2A2ABI2"/>
<dbReference type="GO" id="GO:0033214">
    <property type="term" value="P:siderophore-iron import into cell"/>
    <property type="evidence" value="ECO:0007669"/>
    <property type="project" value="TreeGrafter"/>
</dbReference>
<feature type="transmembrane region" description="Helical" evidence="8">
    <location>
        <begin position="301"/>
        <end position="323"/>
    </location>
</feature>
<keyword evidence="7 8" id="KW-0472">Membrane</keyword>
<keyword evidence="3" id="KW-0813">Transport</keyword>
<feature type="transmembrane region" description="Helical" evidence="8">
    <location>
        <begin position="221"/>
        <end position="241"/>
    </location>
</feature>
<dbReference type="Gene3D" id="1.10.3470.10">
    <property type="entry name" value="ABC transporter involved in vitamin B12 uptake, BtuC"/>
    <property type="match status" value="1"/>
</dbReference>
<protein>
    <submittedName>
        <fullName evidence="9">ABC transporter permease</fullName>
    </submittedName>
</protein>
<evidence type="ECO:0000313" key="10">
    <source>
        <dbReference type="Proteomes" id="UP000217999"/>
    </source>
</evidence>